<comment type="caution">
    <text evidence="4">The sequence shown here is derived from an EMBL/GenBank/DDBJ whole genome shotgun (WGS) entry which is preliminary data.</text>
</comment>
<protein>
    <recommendedName>
        <fullName evidence="3">Nudix hydrolase domain-containing protein</fullName>
    </recommendedName>
</protein>
<sequence length="133" mass="15292">MELRVGVKILLKNKEGRYLALLRSKEKYPEVGGKWDVPGGRINAGSSLEENLKRETKEETGLEVSNITKLIAAQDILKPQKNKHTVRLTYMGEADGEVKLSEEHTDYKWVELNEIKKLEPIDKYLKEVLEKLE</sequence>
<name>A0A1F6XDK2_9BACT</name>
<feature type="domain" description="Nudix hydrolase" evidence="3">
    <location>
        <begin position="2"/>
        <end position="133"/>
    </location>
</feature>
<comment type="cofactor">
    <cofactor evidence="1">
        <name>Mg(2+)</name>
        <dbReference type="ChEBI" id="CHEBI:18420"/>
    </cofactor>
</comment>
<gene>
    <name evidence="4" type="ORF">A2933_02445</name>
</gene>
<evidence type="ECO:0000259" key="3">
    <source>
        <dbReference type="PROSITE" id="PS51462"/>
    </source>
</evidence>
<evidence type="ECO:0000256" key="2">
    <source>
        <dbReference type="ARBA" id="ARBA00022801"/>
    </source>
</evidence>
<dbReference type="SUPFAM" id="SSF55811">
    <property type="entry name" value="Nudix"/>
    <property type="match status" value="1"/>
</dbReference>
<evidence type="ECO:0000256" key="1">
    <source>
        <dbReference type="ARBA" id="ARBA00001946"/>
    </source>
</evidence>
<dbReference type="PROSITE" id="PS51462">
    <property type="entry name" value="NUDIX"/>
    <property type="match status" value="1"/>
</dbReference>
<evidence type="ECO:0000313" key="4">
    <source>
        <dbReference type="EMBL" id="OGI92078.1"/>
    </source>
</evidence>
<organism evidence="4 5">
    <name type="scientific">Candidatus Nomurabacteria bacterium RIFCSPLOWO2_01_FULL_46_18</name>
    <dbReference type="NCBI Taxonomy" id="1801783"/>
    <lineage>
        <taxon>Bacteria</taxon>
        <taxon>Candidatus Nomuraibacteriota</taxon>
    </lineage>
</organism>
<dbReference type="InterPro" id="IPR000086">
    <property type="entry name" value="NUDIX_hydrolase_dom"/>
</dbReference>
<dbReference type="PRINTS" id="PR00502">
    <property type="entry name" value="NUDIXFAMILY"/>
</dbReference>
<dbReference type="InterPro" id="IPR015797">
    <property type="entry name" value="NUDIX_hydrolase-like_dom_sf"/>
</dbReference>
<dbReference type="AlphaFoldDB" id="A0A1F6XDK2"/>
<dbReference type="Pfam" id="PF00293">
    <property type="entry name" value="NUDIX"/>
    <property type="match status" value="1"/>
</dbReference>
<dbReference type="Proteomes" id="UP000179381">
    <property type="component" value="Unassembled WGS sequence"/>
</dbReference>
<dbReference type="PANTHER" id="PTHR43046:SF14">
    <property type="entry name" value="MUTT_NUDIX FAMILY PROTEIN"/>
    <property type="match status" value="1"/>
</dbReference>
<reference evidence="4 5" key="1">
    <citation type="journal article" date="2016" name="Nat. Commun.">
        <title>Thousands of microbial genomes shed light on interconnected biogeochemical processes in an aquifer system.</title>
        <authorList>
            <person name="Anantharaman K."/>
            <person name="Brown C.T."/>
            <person name="Hug L.A."/>
            <person name="Sharon I."/>
            <person name="Castelle C.J."/>
            <person name="Probst A.J."/>
            <person name="Thomas B.C."/>
            <person name="Singh A."/>
            <person name="Wilkins M.J."/>
            <person name="Karaoz U."/>
            <person name="Brodie E.L."/>
            <person name="Williams K.H."/>
            <person name="Hubbard S.S."/>
            <person name="Banfield J.F."/>
        </authorList>
    </citation>
    <scope>NUCLEOTIDE SEQUENCE [LARGE SCALE GENOMIC DNA]</scope>
</reference>
<evidence type="ECO:0000313" key="5">
    <source>
        <dbReference type="Proteomes" id="UP000179381"/>
    </source>
</evidence>
<dbReference type="EMBL" id="MFVH01000018">
    <property type="protein sequence ID" value="OGI92078.1"/>
    <property type="molecule type" value="Genomic_DNA"/>
</dbReference>
<dbReference type="PANTHER" id="PTHR43046">
    <property type="entry name" value="GDP-MANNOSE MANNOSYL HYDROLASE"/>
    <property type="match status" value="1"/>
</dbReference>
<keyword evidence="2" id="KW-0378">Hydrolase</keyword>
<proteinExistence type="predicted"/>
<dbReference type="InterPro" id="IPR020476">
    <property type="entry name" value="Nudix_hydrolase"/>
</dbReference>
<accession>A0A1F6XDK2</accession>
<dbReference type="Gene3D" id="3.90.79.10">
    <property type="entry name" value="Nucleoside Triphosphate Pyrophosphohydrolase"/>
    <property type="match status" value="1"/>
</dbReference>
<dbReference type="GO" id="GO:0016787">
    <property type="term" value="F:hydrolase activity"/>
    <property type="evidence" value="ECO:0007669"/>
    <property type="project" value="UniProtKB-KW"/>
</dbReference>